<proteinExistence type="predicted"/>
<feature type="domain" description="Beta-lactamase hydrolase-like protein phosphatase-like" evidence="1">
    <location>
        <begin position="3"/>
        <end position="104"/>
    </location>
</feature>
<gene>
    <name evidence="2" type="ORF">EC844_106139</name>
</gene>
<dbReference type="Proteomes" id="UP000294963">
    <property type="component" value="Unassembled WGS sequence"/>
</dbReference>
<evidence type="ECO:0000313" key="3">
    <source>
        <dbReference type="Proteomes" id="UP000294963"/>
    </source>
</evidence>
<keyword evidence="3" id="KW-1185">Reference proteome</keyword>
<reference evidence="2 3" key="1">
    <citation type="submission" date="2019-03" db="EMBL/GenBank/DDBJ databases">
        <title>Genomic analyses of the natural microbiome of Caenorhabditis elegans.</title>
        <authorList>
            <person name="Samuel B."/>
        </authorList>
    </citation>
    <scope>NUCLEOTIDE SEQUENCE [LARGE SCALE GENOMIC DNA]</scope>
    <source>
        <strain evidence="2 3">JUb89</strain>
    </source>
</reference>
<dbReference type="EMBL" id="SLVJ01000006">
    <property type="protein sequence ID" value="TCM68155.1"/>
    <property type="molecule type" value="Genomic_DNA"/>
</dbReference>
<dbReference type="InterPro" id="IPR005939">
    <property type="entry name" value="BLH_phosphatase-like"/>
</dbReference>
<accession>A0A4R1Y096</accession>
<organism evidence="2 3">
    <name type="scientific">Acinetobacter calcoaceticus</name>
    <dbReference type="NCBI Taxonomy" id="471"/>
    <lineage>
        <taxon>Bacteria</taxon>
        <taxon>Pseudomonadati</taxon>
        <taxon>Pseudomonadota</taxon>
        <taxon>Gammaproteobacteria</taxon>
        <taxon>Moraxellales</taxon>
        <taxon>Moraxellaceae</taxon>
        <taxon>Acinetobacter</taxon>
        <taxon>Acinetobacter calcoaceticus/baumannii complex</taxon>
    </lineage>
</organism>
<dbReference type="InterPro" id="IPR029021">
    <property type="entry name" value="Prot-tyrosine_phosphatase-like"/>
</dbReference>
<sequence length="112" mass="12425">MSEKIGFAGQIGPEHIAQVVEKGFKSIINNRPDSEGGSDQPTSAQIEAAAREVGLDYVFQPVISGQITELDVRTFANHYNELPKPLLMFCRTGNRSNNLYQLAKQMDLLDDE</sequence>
<protein>
    <submittedName>
        <fullName evidence="2">Uncharacterized protein (TIGR01244 family)</fullName>
    </submittedName>
</protein>
<dbReference type="OrthoDB" id="9802771at2"/>
<dbReference type="GO" id="GO:0016787">
    <property type="term" value="F:hydrolase activity"/>
    <property type="evidence" value="ECO:0007669"/>
    <property type="project" value="InterPro"/>
</dbReference>
<dbReference type="AlphaFoldDB" id="A0A4R1Y096"/>
<evidence type="ECO:0000313" key="2">
    <source>
        <dbReference type="EMBL" id="TCM68155.1"/>
    </source>
</evidence>
<name>A0A4R1Y096_ACICA</name>
<dbReference type="NCBIfam" id="TIGR01244">
    <property type="entry name" value="TIGR01244 family sulfur transferase"/>
    <property type="match status" value="1"/>
</dbReference>
<comment type="caution">
    <text evidence="2">The sequence shown here is derived from an EMBL/GenBank/DDBJ whole genome shotgun (WGS) entry which is preliminary data.</text>
</comment>
<evidence type="ECO:0000259" key="1">
    <source>
        <dbReference type="Pfam" id="PF04273"/>
    </source>
</evidence>
<dbReference type="Pfam" id="PF04273">
    <property type="entry name" value="BLH_phosphatase"/>
    <property type="match status" value="1"/>
</dbReference>
<dbReference type="Gene3D" id="3.90.190.10">
    <property type="entry name" value="Protein tyrosine phosphatase superfamily"/>
    <property type="match status" value="1"/>
</dbReference>